<feature type="compositionally biased region" description="Low complexity" evidence="9">
    <location>
        <begin position="72"/>
        <end position="82"/>
    </location>
</feature>
<keyword evidence="4 8" id="KW-0831">Ubiquinone biosynthesis</keyword>
<name>A0AA39RE21_ACESA</name>
<reference evidence="11" key="1">
    <citation type="journal article" date="2022" name="Plant J.">
        <title>Strategies of tolerance reflected in two North American maple genomes.</title>
        <authorList>
            <person name="McEvoy S.L."/>
            <person name="Sezen U.U."/>
            <person name="Trouern-Trend A."/>
            <person name="McMahon S.M."/>
            <person name="Schaberg P.G."/>
            <person name="Yang J."/>
            <person name="Wegrzyn J.L."/>
            <person name="Swenson N.G."/>
        </authorList>
    </citation>
    <scope>NUCLEOTIDE SEQUENCE</scope>
    <source>
        <strain evidence="11">NS2018</strain>
    </source>
</reference>
<dbReference type="FunFam" id="1.10.357.10:FF:000004">
    <property type="entry name" value="Ubiquinone biosynthesis protein COQ9, mitochondrial"/>
    <property type="match status" value="1"/>
</dbReference>
<feature type="domain" description="COQ9 C-terminal" evidence="10">
    <location>
        <begin position="210"/>
        <end position="279"/>
    </location>
</feature>
<dbReference type="Proteomes" id="UP001168877">
    <property type="component" value="Unassembled WGS sequence"/>
</dbReference>
<dbReference type="AlphaFoldDB" id="A0AA39RE21"/>
<comment type="pathway">
    <text evidence="2 8">Cofactor biosynthesis; ubiquinone biosynthesis.</text>
</comment>
<proteinExistence type="inferred from homology"/>
<organism evidence="11 12">
    <name type="scientific">Acer saccharum</name>
    <name type="common">Sugar maple</name>
    <dbReference type="NCBI Taxonomy" id="4024"/>
    <lineage>
        <taxon>Eukaryota</taxon>
        <taxon>Viridiplantae</taxon>
        <taxon>Streptophyta</taxon>
        <taxon>Embryophyta</taxon>
        <taxon>Tracheophyta</taxon>
        <taxon>Spermatophyta</taxon>
        <taxon>Magnoliopsida</taxon>
        <taxon>eudicotyledons</taxon>
        <taxon>Gunneridae</taxon>
        <taxon>Pentapetalae</taxon>
        <taxon>rosids</taxon>
        <taxon>malvids</taxon>
        <taxon>Sapindales</taxon>
        <taxon>Sapindaceae</taxon>
        <taxon>Hippocastanoideae</taxon>
        <taxon>Acereae</taxon>
        <taxon>Acer</taxon>
    </lineage>
</organism>
<feature type="region of interest" description="Disordered" evidence="9">
    <location>
        <begin position="60"/>
        <end position="97"/>
    </location>
</feature>
<evidence type="ECO:0000256" key="5">
    <source>
        <dbReference type="ARBA" id="ARBA00022946"/>
    </source>
</evidence>
<dbReference type="InterPro" id="IPR012762">
    <property type="entry name" value="Ubiq_biosynth_COQ9"/>
</dbReference>
<evidence type="ECO:0000313" key="12">
    <source>
        <dbReference type="Proteomes" id="UP001168877"/>
    </source>
</evidence>
<evidence type="ECO:0000259" key="10">
    <source>
        <dbReference type="Pfam" id="PF08511"/>
    </source>
</evidence>
<evidence type="ECO:0000256" key="3">
    <source>
        <dbReference type="ARBA" id="ARBA00010766"/>
    </source>
</evidence>
<protein>
    <recommendedName>
        <fullName evidence="8">Ubiquinone biosynthesis protein</fullName>
    </recommendedName>
</protein>
<comment type="subcellular location">
    <subcellularLocation>
        <location evidence="1 8">Mitochondrion</location>
    </subcellularLocation>
</comment>
<sequence>MYRTAAKRLLYGGTFAHNGTARTRLLPNLRRIISSHRFSTSSENPVLVPNQQLQQPLIVNPPEAPQFSDATSSSSSSSSSSSTAEEPRRFKRQRPRVEYQDEQARVLEASLRHVVNLGWTEAAMIAGAREVGLSPSIVGSFPRKEAALVEFFMDDCLQKLIDRIDSGEDLQNLIPSQRISKLVRIRLEMQAPYISKWPQALSIQAQPLNVSTSFKQRAMLVDEIWHAAGDEGSDIDWYVKRTILGGIYSTTEIYMLTDSSPDFHETWTFLDARVKDAFDMKNTIQEAKYLVEAVGAGMGSSLQGFVGKILQR</sequence>
<dbReference type="GO" id="GO:0005743">
    <property type="term" value="C:mitochondrial inner membrane"/>
    <property type="evidence" value="ECO:0007669"/>
    <property type="project" value="TreeGrafter"/>
</dbReference>
<dbReference type="PANTHER" id="PTHR21427">
    <property type="entry name" value="UBIQUINONE BIOSYNTHESIS PROTEIN COQ9, MITOCHONDRIAL"/>
    <property type="match status" value="1"/>
</dbReference>
<evidence type="ECO:0000256" key="7">
    <source>
        <dbReference type="ARBA" id="ARBA00023128"/>
    </source>
</evidence>
<reference evidence="11" key="2">
    <citation type="submission" date="2023-06" db="EMBL/GenBank/DDBJ databases">
        <authorList>
            <person name="Swenson N.G."/>
            <person name="Wegrzyn J.L."/>
            <person name="Mcevoy S.L."/>
        </authorList>
    </citation>
    <scope>NUCLEOTIDE SEQUENCE</scope>
    <source>
        <strain evidence="11">NS2018</strain>
        <tissue evidence="11">Leaf</tissue>
    </source>
</reference>
<keyword evidence="12" id="KW-1185">Reference proteome</keyword>
<dbReference type="Pfam" id="PF08511">
    <property type="entry name" value="COQ9"/>
    <property type="match status" value="1"/>
</dbReference>
<keyword evidence="7 8" id="KW-0496">Mitochondrion</keyword>
<evidence type="ECO:0000256" key="2">
    <source>
        <dbReference type="ARBA" id="ARBA00004749"/>
    </source>
</evidence>
<dbReference type="EMBL" id="JAUESC010000388">
    <property type="protein sequence ID" value="KAK0571037.1"/>
    <property type="molecule type" value="Genomic_DNA"/>
</dbReference>
<dbReference type="GO" id="GO:0006744">
    <property type="term" value="P:ubiquinone biosynthetic process"/>
    <property type="evidence" value="ECO:0007669"/>
    <property type="project" value="UniProtKB-UniRule"/>
</dbReference>
<keyword evidence="5" id="KW-0809">Transit peptide</keyword>
<evidence type="ECO:0000256" key="6">
    <source>
        <dbReference type="ARBA" id="ARBA00023121"/>
    </source>
</evidence>
<dbReference type="InterPro" id="IPR013718">
    <property type="entry name" value="COQ9_C"/>
</dbReference>
<comment type="similarity">
    <text evidence="3 8">Belongs to the COQ9 family.</text>
</comment>
<dbReference type="NCBIfam" id="TIGR02396">
    <property type="entry name" value="diverge_rpsU"/>
    <property type="match status" value="1"/>
</dbReference>
<dbReference type="PANTHER" id="PTHR21427:SF19">
    <property type="entry name" value="UBIQUINONE BIOSYNTHESIS PROTEIN COQ9, MITOCHONDRIAL"/>
    <property type="match status" value="1"/>
</dbReference>
<evidence type="ECO:0000313" key="11">
    <source>
        <dbReference type="EMBL" id="KAK0571037.1"/>
    </source>
</evidence>
<evidence type="ECO:0000256" key="4">
    <source>
        <dbReference type="ARBA" id="ARBA00022688"/>
    </source>
</evidence>
<keyword evidence="6 8" id="KW-0446">Lipid-binding</keyword>
<dbReference type="GO" id="GO:0008289">
    <property type="term" value="F:lipid binding"/>
    <property type="evidence" value="ECO:0007669"/>
    <property type="project" value="UniProtKB-UniRule"/>
</dbReference>
<evidence type="ECO:0000256" key="8">
    <source>
        <dbReference type="RuleBase" id="RU366063"/>
    </source>
</evidence>
<comment type="caution">
    <text evidence="11">The sequence shown here is derived from an EMBL/GenBank/DDBJ whole genome shotgun (WGS) entry which is preliminary data.</text>
</comment>
<accession>A0AA39RE21</accession>
<evidence type="ECO:0000256" key="1">
    <source>
        <dbReference type="ARBA" id="ARBA00004173"/>
    </source>
</evidence>
<evidence type="ECO:0000256" key="9">
    <source>
        <dbReference type="SAM" id="MobiDB-lite"/>
    </source>
</evidence>
<dbReference type="Gene3D" id="1.10.357.10">
    <property type="entry name" value="Tetracycline Repressor, domain 2"/>
    <property type="match status" value="1"/>
</dbReference>
<comment type="function">
    <text evidence="8">Membrane-associated protein that warps the membrane surface to access and bind aromatic isoprenes with high specificity, including ubiquinone (CoQ) isoprene intermediates and presents them directly to Coq7, therefore facilitating the Coq7-mediated hydroxylase step. Participates in the biosynthesis of coenzyme Q, also named ubiquinone, an essential lipid-soluble electron transporter for aerobic cellular respiration.</text>
</comment>
<gene>
    <name evidence="11" type="ORF">LWI29_010160</name>
</gene>